<comment type="caution">
    <text evidence="1">The sequence shown here is derived from an EMBL/GenBank/DDBJ whole genome shotgun (WGS) entry which is preliminary data.</text>
</comment>
<keyword evidence="2" id="KW-1185">Reference proteome</keyword>
<name>A0A4C1WDE8_EUMVA</name>
<proteinExistence type="predicted"/>
<dbReference type="EMBL" id="BGZK01000536">
    <property type="protein sequence ID" value="GBP49073.1"/>
    <property type="molecule type" value="Genomic_DNA"/>
</dbReference>
<organism evidence="1 2">
    <name type="scientific">Eumeta variegata</name>
    <name type="common">Bagworm moth</name>
    <name type="synonym">Eumeta japonica</name>
    <dbReference type="NCBI Taxonomy" id="151549"/>
    <lineage>
        <taxon>Eukaryota</taxon>
        <taxon>Metazoa</taxon>
        <taxon>Ecdysozoa</taxon>
        <taxon>Arthropoda</taxon>
        <taxon>Hexapoda</taxon>
        <taxon>Insecta</taxon>
        <taxon>Pterygota</taxon>
        <taxon>Neoptera</taxon>
        <taxon>Endopterygota</taxon>
        <taxon>Lepidoptera</taxon>
        <taxon>Glossata</taxon>
        <taxon>Ditrysia</taxon>
        <taxon>Tineoidea</taxon>
        <taxon>Psychidae</taxon>
        <taxon>Oiketicinae</taxon>
        <taxon>Eumeta</taxon>
    </lineage>
</organism>
<sequence>MFYACCGVSRYGSAQRRGRRRAQGAGRGPAARLCALVGTSLSPRGGRSPPRHPTNFTFFVYFLFDSFNLTVGSRGAGSCRLRWPPASIVAQLHRRIRFGSVVRGASFEK</sequence>
<evidence type="ECO:0000313" key="1">
    <source>
        <dbReference type="EMBL" id="GBP49073.1"/>
    </source>
</evidence>
<evidence type="ECO:0000313" key="2">
    <source>
        <dbReference type="Proteomes" id="UP000299102"/>
    </source>
</evidence>
<protein>
    <submittedName>
        <fullName evidence="1">Uncharacterized protein</fullName>
    </submittedName>
</protein>
<dbReference type="AlphaFoldDB" id="A0A4C1WDE8"/>
<gene>
    <name evidence="1" type="ORF">EVAR_81634_1</name>
</gene>
<dbReference type="Proteomes" id="UP000299102">
    <property type="component" value="Unassembled WGS sequence"/>
</dbReference>
<reference evidence="1 2" key="1">
    <citation type="journal article" date="2019" name="Commun. Biol.">
        <title>The bagworm genome reveals a unique fibroin gene that provides high tensile strength.</title>
        <authorList>
            <person name="Kono N."/>
            <person name="Nakamura H."/>
            <person name="Ohtoshi R."/>
            <person name="Tomita M."/>
            <person name="Numata K."/>
            <person name="Arakawa K."/>
        </authorList>
    </citation>
    <scope>NUCLEOTIDE SEQUENCE [LARGE SCALE GENOMIC DNA]</scope>
</reference>
<accession>A0A4C1WDE8</accession>